<evidence type="ECO:0008006" key="3">
    <source>
        <dbReference type="Google" id="ProtNLM"/>
    </source>
</evidence>
<proteinExistence type="predicted"/>
<name>A0A1F4T7I2_UNCSA</name>
<dbReference type="Proteomes" id="UP000178602">
    <property type="component" value="Unassembled WGS sequence"/>
</dbReference>
<dbReference type="Pfam" id="PF09872">
    <property type="entry name" value="DUF2099"/>
    <property type="match status" value="1"/>
</dbReference>
<evidence type="ECO:0000313" key="2">
    <source>
        <dbReference type="Proteomes" id="UP000178602"/>
    </source>
</evidence>
<organism evidence="1 2">
    <name type="scientific">candidate division WOR-1 bacterium RIFOXYC12_FULL_54_18</name>
    <dbReference type="NCBI Taxonomy" id="1802584"/>
    <lineage>
        <taxon>Bacteria</taxon>
        <taxon>Bacillati</taxon>
        <taxon>Saganbacteria</taxon>
    </lineage>
</organism>
<dbReference type="NCBIfam" id="TIGR03275">
    <property type="entry name" value="methan_mark_8"/>
    <property type="match status" value="1"/>
</dbReference>
<protein>
    <recommendedName>
        <fullName evidence="3">DUF2099 family protein</fullName>
    </recommendedName>
</protein>
<dbReference type="EMBL" id="MEUG01000001">
    <property type="protein sequence ID" value="OGC28053.1"/>
    <property type="molecule type" value="Genomic_DNA"/>
</dbReference>
<gene>
    <name evidence="1" type="ORF">A3K49_03530</name>
</gene>
<reference evidence="1 2" key="1">
    <citation type="journal article" date="2016" name="Nat. Commun.">
        <title>Thousands of microbial genomes shed light on interconnected biogeochemical processes in an aquifer system.</title>
        <authorList>
            <person name="Anantharaman K."/>
            <person name="Brown C.T."/>
            <person name="Hug L.A."/>
            <person name="Sharon I."/>
            <person name="Castelle C.J."/>
            <person name="Probst A.J."/>
            <person name="Thomas B.C."/>
            <person name="Singh A."/>
            <person name="Wilkins M.J."/>
            <person name="Karaoz U."/>
            <person name="Brodie E.L."/>
            <person name="Williams K.H."/>
            <person name="Hubbard S.S."/>
            <person name="Banfield J.F."/>
        </authorList>
    </citation>
    <scope>NUCLEOTIDE SEQUENCE [LARGE SCALE GENOMIC DNA]</scope>
</reference>
<dbReference type="AlphaFoldDB" id="A0A1F4T7I2"/>
<comment type="caution">
    <text evidence="1">The sequence shown here is derived from an EMBL/GenBank/DDBJ whole genome shotgun (WGS) entry which is preliminary data.</text>
</comment>
<dbReference type="InterPro" id="IPR009181">
    <property type="entry name" value="Methan_mark_8"/>
</dbReference>
<evidence type="ECO:0000313" key="1">
    <source>
        <dbReference type="EMBL" id="OGC28053.1"/>
    </source>
</evidence>
<accession>A0A1F4T7I2</accession>
<sequence>MLGIAERDFHIIKYFSSQVMISGGKVIEVSEPTMSFCPLASRLYKGFSRTAGSDKEALKRAIKEAIESKIREYGLFTGKRQLTFEEIAIPYGASELMMFGLKKRMIDAAVVVCEGVGTVITNRPEVVQGIGARLNSLVVTTPIREIIKELKRLGCLIASRKGAIDQVSGVKTAIQNGYKNIAVTVCGASAGRLEEIRRLENESGASITILVVCTTGIGEKETDMVREYADLVWSCALSGIREKFKPLAKAQLSRSIPVFALTDKGKELTLAYPLDLPLAARRELCHR</sequence>